<dbReference type="HOGENOM" id="CLU_013325_10_4_9"/>
<dbReference type="GO" id="GO:0016779">
    <property type="term" value="F:nucleotidyltransferase activity"/>
    <property type="evidence" value="ECO:0007669"/>
    <property type="project" value="TreeGrafter"/>
</dbReference>
<dbReference type="PANTHER" id="PTHR10953:SF102">
    <property type="entry name" value="ADENYLYLTRANSFERASE AND SULFURTRANSFERASE MOCS3"/>
    <property type="match status" value="1"/>
</dbReference>
<dbReference type="GO" id="GO:0008146">
    <property type="term" value="F:sulfotransferase activity"/>
    <property type="evidence" value="ECO:0007669"/>
    <property type="project" value="TreeGrafter"/>
</dbReference>
<dbReference type="EMBL" id="AP009389">
    <property type="protein sequence ID" value="BAF60800.1"/>
    <property type="molecule type" value="Genomic_DNA"/>
</dbReference>
<dbReference type="KEGG" id="pth:PTH_2619"/>
<dbReference type="CDD" id="cd00757">
    <property type="entry name" value="ThiF_MoeB_HesA_family"/>
    <property type="match status" value="1"/>
</dbReference>
<evidence type="ECO:0000256" key="3">
    <source>
        <dbReference type="ARBA" id="ARBA00022840"/>
    </source>
</evidence>
<dbReference type="AlphaFoldDB" id="A5CYY6"/>
<keyword evidence="2" id="KW-0547">Nucleotide-binding</keyword>
<evidence type="ECO:0000256" key="1">
    <source>
        <dbReference type="ARBA" id="ARBA00022679"/>
    </source>
</evidence>
<dbReference type="PANTHER" id="PTHR10953">
    <property type="entry name" value="UBIQUITIN-ACTIVATING ENZYME E1"/>
    <property type="match status" value="1"/>
</dbReference>
<sequence length="254" mass="27228">MQERGNLTEEQRQRYQRNILLAGVGPEGQEKLLRSSVLLVGTGGLGSPAAFYLAAAGVGRIGLIDGDTVSLSNLQRQILHTTADLGRAKVISAGEKLKALNPELRLETYQEVFNESVAEGLIKKYDFVIDCTDNFPSRFIINRACVRLKKPFVYGGVLAWAGQTFTVMPGEGPCFECIFREAPSADAPTTSEVGVLGAVPGVIGTIQAAEAIRFILGIGELLVGRILTYDALSASFYEVTVSRDGNCPACGQRG</sequence>
<dbReference type="Pfam" id="PF00899">
    <property type="entry name" value="ThiF"/>
    <property type="match status" value="1"/>
</dbReference>
<dbReference type="FunFam" id="3.40.50.720:FF:000033">
    <property type="entry name" value="Adenylyltransferase and sulfurtransferase MOCS3"/>
    <property type="match status" value="1"/>
</dbReference>
<organism evidence="5 6">
    <name type="scientific">Pelotomaculum thermopropionicum (strain DSM 13744 / JCM 10971 / SI)</name>
    <dbReference type="NCBI Taxonomy" id="370438"/>
    <lineage>
        <taxon>Bacteria</taxon>
        <taxon>Bacillati</taxon>
        <taxon>Bacillota</taxon>
        <taxon>Clostridia</taxon>
        <taxon>Eubacteriales</taxon>
        <taxon>Desulfotomaculaceae</taxon>
        <taxon>Pelotomaculum</taxon>
    </lineage>
</organism>
<dbReference type="NCBIfam" id="NF004281">
    <property type="entry name" value="PRK05690.1"/>
    <property type="match status" value="1"/>
</dbReference>
<proteinExistence type="predicted"/>
<dbReference type="GO" id="GO:0008641">
    <property type="term" value="F:ubiquitin-like modifier activating enzyme activity"/>
    <property type="evidence" value="ECO:0007669"/>
    <property type="project" value="InterPro"/>
</dbReference>
<dbReference type="eggNOG" id="COG0476">
    <property type="taxonomic scope" value="Bacteria"/>
</dbReference>
<name>A5CYY6_PELTS</name>
<dbReference type="InterPro" id="IPR045886">
    <property type="entry name" value="ThiF/MoeB/HesA"/>
</dbReference>
<dbReference type="Gene3D" id="3.40.50.720">
    <property type="entry name" value="NAD(P)-binding Rossmann-like Domain"/>
    <property type="match status" value="1"/>
</dbReference>
<dbReference type="InterPro" id="IPR000594">
    <property type="entry name" value="ThiF_NAD_FAD-bd"/>
</dbReference>
<accession>A5CYY6</accession>
<dbReference type="InterPro" id="IPR035985">
    <property type="entry name" value="Ubiquitin-activating_enz"/>
</dbReference>
<evidence type="ECO:0000313" key="5">
    <source>
        <dbReference type="EMBL" id="BAF60800.1"/>
    </source>
</evidence>
<reference evidence="6" key="1">
    <citation type="journal article" date="2008" name="Genome Res.">
        <title>The genome of Pelotomaculum thermopropionicum reveals niche-associated evolution in anaerobic microbiota.</title>
        <authorList>
            <person name="Kosaka T."/>
            <person name="Kato S."/>
            <person name="Shimoyama T."/>
            <person name="Ishii S."/>
            <person name="Abe T."/>
            <person name="Watanabe K."/>
        </authorList>
    </citation>
    <scope>NUCLEOTIDE SEQUENCE [LARGE SCALE GENOMIC DNA]</scope>
    <source>
        <strain evidence="6">DSM 13744 / JCM 10971 / SI</strain>
    </source>
</reference>
<dbReference type="STRING" id="370438.PTH_2619"/>
<keyword evidence="1" id="KW-0808">Transferase</keyword>
<dbReference type="Proteomes" id="UP000006556">
    <property type="component" value="Chromosome"/>
</dbReference>
<keyword evidence="6" id="KW-1185">Reference proteome</keyword>
<gene>
    <name evidence="5" type="primary">ThiF</name>
    <name evidence="5" type="ordered locus">PTH_2619</name>
</gene>
<evidence type="ECO:0000259" key="4">
    <source>
        <dbReference type="Pfam" id="PF00899"/>
    </source>
</evidence>
<dbReference type="GO" id="GO:0004792">
    <property type="term" value="F:thiosulfate-cyanide sulfurtransferase activity"/>
    <property type="evidence" value="ECO:0007669"/>
    <property type="project" value="TreeGrafter"/>
</dbReference>
<dbReference type="GO" id="GO:0005829">
    <property type="term" value="C:cytosol"/>
    <property type="evidence" value="ECO:0007669"/>
    <property type="project" value="TreeGrafter"/>
</dbReference>
<evidence type="ECO:0000256" key="2">
    <source>
        <dbReference type="ARBA" id="ARBA00022741"/>
    </source>
</evidence>
<keyword evidence="3" id="KW-0067">ATP-binding</keyword>
<dbReference type="GO" id="GO:0005524">
    <property type="term" value="F:ATP binding"/>
    <property type="evidence" value="ECO:0007669"/>
    <property type="project" value="UniProtKB-KW"/>
</dbReference>
<protein>
    <submittedName>
        <fullName evidence="5">Dinucleotide-utilizing enzymes</fullName>
    </submittedName>
</protein>
<feature type="domain" description="THIF-type NAD/FAD binding fold" evidence="4">
    <location>
        <begin position="15"/>
        <end position="248"/>
    </location>
</feature>
<evidence type="ECO:0000313" key="6">
    <source>
        <dbReference type="Proteomes" id="UP000006556"/>
    </source>
</evidence>
<dbReference type="SUPFAM" id="SSF69572">
    <property type="entry name" value="Activating enzymes of the ubiquitin-like proteins"/>
    <property type="match status" value="1"/>
</dbReference>